<dbReference type="EMBL" id="AHOM02000001">
    <property type="protein sequence ID" value="EJZ44045.1"/>
    <property type="molecule type" value="Genomic_DNA"/>
</dbReference>
<proteinExistence type="predicted"/>
<sequence length="191" mass="23208">MKRISPQEKKELSYKKDSMSPTESAKQYRKGWRKKKITEQRSERRKAKQTISESIHERFLNVQELDFHFILRKRMEKWESMNLREWIRYKADKRIVFTARNFFKTSYNKEEHESSFSNFLENLFADNIDNPKEIAALLKSSIVGDLSPKGKNSFERFFLRQRHIWLSKYFEDNQVMRERLKNWIEKIVGSG</sequence>
<accession>A0ABN0HEN7</accession>
<feature type="compositionally biased region" description="Basic residues" evidence="1">
    <location>
        <begin position="27"/>
        <end position="36"/>
    </location>
</feature>
<evidence type="ECO:0000313" key="3">
    <source>
        <dbReference type="Proteomes" id="UP000018720"/>
    </source>
</evidence>
<organism evidence="2 3">
    <name type="scientific">Leptospira licerasiae str. MMD4847</name>
    <dbReference type="NCBI Taxonomy" id="1049971"/>
    <lineage>
        <taxon>Bacteria</taxon>
        <taxon>Pseudomonadati</taxon>
        <taxon>Spirochaetota</taxon>
        <taxon>Spirochaetia</taxon>
        <taxon>Leptospirales</taxon>
        <taxon>Leptospiraceae</taxon>
        <taxon>Leptospira</taxon>
    </lineage>
</organism>
<protein>
    <recommendedName>
        <fullName evidence="4">DUF1564 family protein</fullName>
    </recommendedName>
</protein>
<evidence type="ECO:0000313" key="2">
    <source>
        <dbReference type="EMBL" id="EJZ44045.1"/>
    </source>
</evidence>
<dbReference type="Proteomes" id="UP000018720">
    <property type="component" value="Unassembled WGS sequence"/>
</dbReference>
<name>A0ABN0HEN7_9LEPT</name>
<evidence type="ECO:0000256" key="1">
    <source>
        <dbReference type="SAM" id="MobiDB-lite"/>
    </source>
</evidence>
<comment type="caution">
    <text evidence="2">The sequence shown here is derived from an EMBL/GenBank/DDBJ whole genome shotgun (WGS) entry which is preliminary data.</text>
</comment>
<keyword evidence="3" id="KW-1185">Reference proteome</keyword>
<feature type="region of interest" description="Disordered" evidence="1">
    <location>
        <begin position="1"/>
        <end position="49"/>
    </location>
</feature>
<evidence type="ECO:0008006" key="4">
    <source>
        <dbReference type="Google" id="ProtNLM"/>
    </source>
</evidence>
<reference evidence="2 3" key="1">
    <citation type="submission" date="2012-08" db="EMBL/GenBank/DDBJ databases">
        <authorList>
            <person name="Harkins D.M."/>
            <person name="Durkin A.S."/>
            <person name="Selengut J.D."/>
            <person name="Sanka R."/>
            <person name="DePew J."/>
            <person name="Purushe J."/>
            <person name="Matthias M.A."/>
            <person name="Vinetz J.M."/>
            <person name="Sutton G.G."/>
            <person name="Nelson W.C."/>
            <person name="Fouts D.E."/>
        </authorList>
    </citation>
    <scope>NUCLEOTIDE SEQUENCE [LARGE SCALE GENOMIC DNA]</scope>
    <source>
        <strain evidence="2 3">MMD4847</strain>
    </source>
</reference>
<feature type="compositionally biased region" description="Basic and acidic residues" evidence="1">
    <location>
        <begin position="1"/>
        <end position="18"/>
    </location>
</feature>
<gene>
    <name evidence="2" type="ORF">LEP1GSC178_2016</name>
</gene>